<evidence type="ECO:0000313" key="2">
    <source>
        <dbReference type="EMBL" id="PLW18032.1"/>
    </source>
</evidence>
<dbReference type="EMBL" id="PGCI01000710">
    <property type="protein sequence ID" value="PLW19708.1"/>
    <property type="molecule type" value="Genomic_DNA"/>
</dbReference>
<feature type="region of interest" description="Disordered" evidence="1">
    <location>
        <begin position="1"/>
        <end position="24"/>
    </location>
</feature>
<comment type="caution">
    <text evidence="2">The sequence shown here is derived from an EMBL/GenBank/DDBJ whole genome shotgun (WGS) entry which is preliminary data.</text>
</comment>
<gene>
    <name evidence="2" type="ORF">PCANC_07149</name>
    <name evidence="3" type="ORF">PCASD_13178</name>
</gene>
<organism evidence="2 4">
    <name type="scientific">Puccinia coronata f. sp. avenae</name>
    <dbReference type="NCBI Taxonomy" id="200324"/>
    <lineage>
        <taxon>Eukaryota</taxon>
        <taxon>Fungi</taxon>
        <taxon>Dikarya</taxon>
        <taxon>Basidiomycota</taxon>
        <taxon>Pucciniomycotina</taxon>
        <taxon>Pucciniomycetes</taxon>
        <taxon>Pucciniales</taxon>
        <taxon>Pucciniaceae</taxon>
        <taxon>Puccinia</taxon>
    </lineage>
</organism>
<dbReference type="Proteomes" id="UP000235388">
    <property type="component" value="Unassembled WGS sequence"/>
</dbReference>
<sequence>MGEPGPPSSFRIQKESYARSQRSLRGQHNVLDPFAFSHLGKALMMYTRLSARPSHMSQPEGPVRRSCFLDSSASFHPRIGHARRPPSKGCGCLQTERFNPRHGVL</sequence>
<name>A0A2N5SXS7_9BASI</name>
<dbReference type="Proteomes" id="UP000235392">
    <property type="component" value="Unassembled WGS sequence"/>
</dbReference>
<evidence type="ECO:0000256" key="1">
    <source>
        <dbReference type="SAM" id="MobiDB-lite"/>
    </source>
</evidence>
<accession>A0A2N5SXS7</accession>
<protein>
    <submittedName>
        <fullName evidence="2">Uncharacterized protein</fullName>
    </submittedName>
</protein>
<dbReference type="AlphaFoldDB" id="A0A2N5SXS7"/>
<evidence type="ECO:0000313" key="3">
    <source>
        <dbReference type="EMBL" id="PLW19708.1"/>
    </source>
</evidence>
<feature type="region of interest" description="Disordered" evidence="1">
    <location>
        <begin position="78"/>
        <end position="105"/>
    </location>
</feature>
<evidence type="ECO:0000313" key="5">
    <source>
        <dbReference type="Proteomes" id="UP000235392"/>
    </source>
</evidence>
<evidence type="ECO:0000313" key="4">
    <source>
        <dbReference type="Proteomes" id="UP000235388"/>
    </source>
</evidence>
<reference evidence="4 5" key="1">
    <citation type="submission" date="2017-11" db="EMBL/GenBank/DDBJ databases">
        <title>De novo assembly and phasing of dikaryotic genomes from two isolates of Puccinia coronata f. sp. avenae, the causal agent of oat crown rust.</title>
        <authorList>
            <person name="Miller M.E."/>
            <person name="Zhang Y."/>
            <person name="Omidvar V."/>
            <person name="Sperschneider J."/>
            <person name="Schwessinger B."/>
            <person name="Raley C."/>
            <person name="Palmer J.M."/>
            <person name="Garnica D."/>
            <person name="Upadhyaya N."/>
            <person name="Rathjen J."/>
            <person name="Taylor J.M."/>
            <person name="Park R.F."/>
            <person name="Dodds P.N."/>
            <person name="Hirsch C.D."/>
            <person name="Kianian S.F."/>
            <person name="Figueroa M."/>
        </authorList>
    </citation>
    <scope>NUCLEOTIDE SEQUENCE [LARGE SCALE GENOMIC DNA]</scope>
    <source>
        <strain evidence="2">12NC29</strain>
        <strain evidence="3">12SD80</strain>
    </source>
</reference>
<proteinExistence type="predicted"/>
<keyword evidence="4" id="KW-1185">Reference proteome</keyword>
<dbReference type="EMBL" id="PGCJ01000839">
    <property type="protein sequence ID" value="PLW18032.1"/>
    <property type="molecule type" value="Genomic_DNA"/>
</dbReference>